<comment type="caution">
    <text evidence="2">The sequence shown here is derived from an EMBL/GenBank/DDBJ whole genome shotgun (WGS) entry which is preliminary data.</text>
</comment>
<keyword evidence="1" id="KW-1133">Transmembrane helix</keyword>
<reference evidence="2 3" key="1">
    <citation type="submission" date="2020-08" db="EMBL/GenBank/DDBJ databases">
        <title>Sequencing the genomes of 1000 actinobacteria strains.</title>
        <authorList>
            <person name="Klenk H.-P."/>
        </authorList>
    </citation>
    <scope>NUCLEOTIDE SEQUENCE [LARGE SCALE GENOMIC DNA]</scope>
    <source>
        <strain evidence="2 3">DSM 45258</strain>
    </source>
</reference>
<dbReference type="EMBL" id="JACHWS010000002">
    <property type="protein sequence ID" value="MBB3037641.1"/>
    <property type="molecule type" value="Genomic_DNA"/>
</dbReference>
<dbReference type="OrthoDB" id="4483205at2"/>
<feature type="transmembrane region" description="Helical" evidence="1">
    <location>
        <begin position="57"/>
        <end position="82"/>
    </location>
</feature>
<dbReference type="AlphaFoldDB" id="A0A839RNY6"/>
<sequence>MTSLIVALNRVVSVMVGAILALGSLVTLGYQAGWGWARTAAGHINPETLLELTDERWWPRAVFGISLVAIALGGLVVGLALWPDRIGPVVLDPDSADGHLTVDLRALAGAVAHDLKGRIPAAADVRAHPFLDRGVPTISLTITLPGNADLSQAGSAVADSIADIYLALEGAPIAIPVFFEVTRNRPVPIKH</sequence>
<evidence type="ECO:0008006" key="4">
    <source>
        <dbReference type="Google" id="ProtNLM"/>
    </source>
</evidence>
<gene>
    <name evidence="2" type="ORF">FHU29_002090</name>
</gene>
<evidence type="ECO:0000313" key="3">
    <source>
        <dbReference type="Proteomes" id="UP000567922"/>
    </source>
</evidence>
<evidence type="ECO:0000256" key="1">
    <source>
        <dbReference type="SAM" id="Phobius"/>
    </source>
</evidence>
<keyword evidence="1" id="KW-0472">Membrane</keyword>
<dbReference type="Proteomes" id="UP000567922">
    <property type="component" value="Unassembled WGS sequence"/>
</dbReference>
<keyword evidence="1" id="KW-0812">Transmembrane</keyword>
<name>A0A839RNY6_9ACTN</name>
<keyword evidence="3" id="KW-1185">Reference proteome</keyword>
<dbReference type="RefSeq" id="WP_064441056.1">
    <property type="nucleotide sequence ID" value="NZ_BDDI01000011.1"/>
</dbReference>
<accession>A0A839RNY6</accession>
<evidence type="ECO:0000313" key="2">
    <source>
        <dbReference type="EMBL" id="MBB3037641.1"/>
    </source>
</evidence>
<protein>
    <recommendedName>
        <fullName evidence="4">Alkaline shock response membrane anchor protein AmaP</fullName>
    </recommendedName>
</protein>
<organism evidence="2 3">
    <name type="scientific">Hoyosella altamirensis</name>
    <dbReference type="NCBI Taxonomy" id="616997"/>
    <lineage>
        <taxon>Bacteria</taxon>
        <taxon>Bacillati</taxon>
        <taxon>Actinomycetota</taxon>
        <taxon>Actinomycetes</taxon>
        <taxon>Mycobacteriales</taxon>
        <taxon>Hoyosellaceae</taxon>
        <taxon>Hoyosella</taxon>
    </lineage>
</organism>
<proteinExistence type="predicted"/>
<feature type="transmembrane region" description="Helical" evidence="1">
    <location>
        <begin position="12"/>
        <end position="37"/>
    </location>
</feature>